<dbReference type="EMBL" id="CASHSV030000001">
    <property type="protein sequence ID" value="CAJ2632672.1"/>
    <property type="molecule type" value="Genomic_DNA"/>
</dbReference>
<evidence type="ECO:0000313" key="1">
    <source>
        <dbReference type="EMBL" id="CAJ2632672.1"/>
    </source>
</evidence>
<reference evidence="1" key="1">
    <citation type="submission" date="2023-10" db="EMBL/GenBank/DDBJ databases">
        <authorList>
            <person name="Rodriguez Cubillos JULIANA M."/>
            <person name="De Vega J."/>
        </authorList>
    </citation>
    <scope>NUCLEOTIDE SEQUENCE</scope>
</reference>
<keyword evidence="2" id="KW-1185">Reference proteome</keyword>
<evidence type="ECO:0000313" key="2">
    <source>
        <dbReference type="Proteomes" id="UP001177021"/>
    </source>
</evidence>
<sequence length="324" mass="35729">MVKVENLLGKEVDVGRPANSTNIHHTVTGGVTRRLTQSENLGRAIKSTNWNDRVKGGKGEVKGGVYSDGPRNVYNRLNCSPISQDLSNAISSSLRKNKKTQKTQKTLVLPSASLRLQHQLAQSIKSRKRITNSSLLMARPDCSDREVELQWTDPNYDGVTRGDFNVVLKVGERRGSSGGGGQAERDNFAHFTDVMEVVDVPVMGKKFSWFNADGSTMSRLDHFLVSEEYTPLGTKPSQEFSSLETKPSQDFSSLGTKSSQEFHLETSLKIYGATSMLAFSESSSAIEITAYLASMPTNARTLSSHTLHPCQPMPMCHLNKFKLL</sequence>
<comment type="caution">
    <text evidence="1">The sequence shown here is derived from an EMBL/GenBank/DDBJ whole genome shotgun (WGS) entry which is preliminary data.</text>
</comment>
<organism evidence="1 2">
    <name type="scientific">Trifolium pratense</name>
    <name type="common">Red clover</name>
    <dbReference type="NCBI Taxonomy" id="57577"/>
    <lineage>
        <taxon>Eukaryota</taxon>
        <taxon>Viridiplantae</taxon>
        <taxon>Streptophyta</taxon>
        <taxon>Embryophyta</taxon>
        <taxon>Tracheophyta</taxon>
        <taxon>Spermatophyta</taxon>
        <taxon>Magnoliopsida</taxon>
        <taxon>eudicotyledons</taxon>
        <taxon>Gunneridae</taxon>
        <taxon>Pentapetalae</taxon>
        <taxon>rosids</taxon>
        <taxon>fabids</taxon>
        <taxon>Fabales</taxon>
        <taxon>Fabaceae</taxon>
        <taxon>Papilionoideae</taxon>
        <taxon>50 kb inversion clade</taxon>
        <taxon>NPAAA clade</taxon>
        <taxon>Hologalegina</taxon>
        <taxon>IRL clade</taxon>
        <taxon>Trifolieae</taxon>
        <taxon>Trifolium</taxon>
    </lineage>
</organism>
<proteinExistence type="predicted"/>
<gene>
    <name evidence="1" type="ORF">MILVUS5_LOCUS3923</name>
</gene>
<dbReference type="Proteomes" id="UP001177021">
    <property type="component" value="Unassembled WGS sequence"/>
</dbReference>
<protein>
    <submittedName>
        <fullName evidence="1">Uncharacterized protein</fullName>
    </submittedName>
</protein>
<accession>A0ACB0IP49</accession>
<name>A0ACB0IP49_TRIPR</name>